<protein>
    <submittedName>
        <fullName evidence="1">D-Ala-D-Ala carboxypeptidase family metallohydrolase</fullName>
    </submittedName>
</protein>
<gene>
    <name evidence="1" type="ORF">NDO55_08345</name>
</gene>
<keyword evidence="1" id="KW-0378">Hydrolase</keyword>
<dbReference type="EMBL" id="JAMSHT010000001">
    <property type="protein sequence ID" value="MCM8557826.1"/>
    <property type="molecule type" value="Genomic_DNA"/>
</dbReference>
<dbReference type="InterPro" id="IPR009045">
    <property type="entry name" value="Zn_M74/Hedgehog-like"/>
</dbReference>
<dbReference type="Proteomes" id="UP001155128">
    <property type="component" value="Unassembled WGS sequence"/>
</dbReference>
<evidence type="ECO:0000313" key="2">
    <source>
        <dbReference type="Proteomes" id="UP001155128"/>
    </source>
</evidence>
<keyword evidence="1" id="KW-0645">Protease</keyword>
<name>A0A9X2EHX7_9SPHN</name>
<proteinExistence type="predicted"/>
<dbReference type="AlphaFoldDB" id="A0A9X2EHX7"/>
<comment type="caution">
    <text evidence="1">The sequence shown here is derived from an EMBL/GenBank/DDBJ whole genome shotgun (WGS) entry which is preliminary data.</text>
</comment>
<organism evidence="1 2">
    <name type="scientific">Sphingomicrobium sediminis</name>
    <dbReference type="NCBI Taxonomy" id="2950949"/>
    <lineage>
        <taxon>Bacteria</taxon>
        <taxon>Pseudomonadati</taxon>
        <taxon>Pseudomonadota</taxon>
        <taxon>Alphaproteobacteria</taxon>
        <taxon>Sphingomonadales</taxon>
        <taxon>Sphingomonadaceae</taxon>
        <taxon>Sphingomicrobium</taxon>
    </lineage>
</organism>
<evidence type="ECO:0000313" key="1">
    <source>
        <dbReference type="EMBL" id="MCM8557826.1"/>
    </source>
</evidence>
<accession>A0A9X2EHX7</accession>
<keyword evidence="2" id="KW-1185">Reference proteome</keyword>
<keyword evidence="1" id="KW-0121">Carboxypeptidase</keyword>
<dbReference type="GO" id="GO:0004180">
    <property type="term" value="F:carboxypeptidase activity"/>
    <property type="evidence" value="ECO:0007669"/>
    <property type="project" value="UniProtKB-KW"/>
</dbReference>
<reference evidence="1" key="1">
    <citation type="submission" date="2022-06" db="EMBL/GenBank/DDBJ databases">
        <title>Sphingomicrobium sedimins sp. nov., a marine bacterium isolated from tidal flat.</title>
        <authorList>
            <person name="Kim C.-H."/>
            <person name="Yoo Y."/>
            <person name="Kim J.-J."/>
        </authorList>
    </citation>
    <scope>NUCLEOTIDE SEQUENCE</scope>
    <source>
        <strain evidence="1">GRR-S6-50</strain>
    </source>
</reference>
<dbReference type="SUPFAM" id="SSF55166">
    <property type="entry name" value="Hedgehog/DD-peptidase"/>
    <property type="match status" value="1"/>
</dbReference>
<dbReference type="RefSeq" id="WP_252114229.1">
    <property type="nucleotide sequence ID" value="NZ_JAMSHT010000001.1"/>
</dbReference>
<dbReference type="Gene3D" id="3.30.1380.10">
    <property type="match status" value="1"/>
</dbReference>
<sequence length="228" mass="24979">MLGFLGLALNAPSSALPPEASVRMFDPATPYLNEGQSEQAFQGWLQASPARASRVATFEAYLEARGVGSVFPSWQLLRTASSWRDCGAAPFEVPPRQSWDELVETLDLVRDVVIPNLGQVEPLSGYRNPYLNNCAGGSRASAHRGGAALDLVPVIQIERVDLMRRLCILHGAYGREREFGLGVYAGIRFHVDASGYRSWGLNVAEGGRACEWALERRESARVESDEVD</sequence>